<dbReference type="AlphaFoldDB" id="D1C680"/>
<evidence type="ECO:0000313" key="4">
    <source>
        <dbReference type="Proteomes" id="UP000002027"/>
    </source>
</evidence>
<dbReference type="GO" id="GO:0005524">
    <property type="term" value="F:ATP binding"/>
    <property type="evidence" value="ECO:0007669"/>
    <property type="project" value="InterPro"/>
</dbReference>
<dbReference type="PANTHER" id="PTHR42759:SF1">
    <property type="entry name" value="MAGNESIUM-CHELATASE SUBUNIT CHLD"/>
    <property type="match status" value="1"/>
</dbReference>
<dbReference type="Pfam" id="PF05762">
    <property type="entry name" value="VWA_CoxE"/>
    <property type="match status" value="1"/>
</dbReference>
<dbReference type="STRING" id="479434.Sthe_0179"/>
<gene>
    <name evidence="3" type="ordered locus">Sthe_0179</name>
</gene>
<dbReference type="RefSeq" id="WP_012870666.1">
    <property type="nucleotide sequence ID" value="NC_013523.1"/>
</dbReference>
<dbReference type="InterPro" id="IPR036465">
    <property type="entry name" value="vWFA_dom_sf"/>
</dbReference>
<dbReference type="SMART" id="SM00327">
    <property type="entry name" value="VWA"/>
    <property type="match status" value="1"/>
</dbReference>
<dbReference type="HOGENOM" id="CLU_415540_0_0_0"/>
<dbReference type="EMBL" id="CP001823">
    <property type="protein sequence ID" value="ACZ37618.1"/>
    <property type="molecule type" value="Genomic_DNA"/>
</dbReference>
<dbReference type="Gene3D" id="3.40.50.300">
    <property type="entry name" value="P-loop containing nucleotide triphosphate hydrolases"/>
    <property type="match status" value="1"/>
</dbReference>
<dbReference type="InterPro" id="IPR011704">
    <property type="entry name" value="ATPase_dyneun-rel_AAA"/>
</dbReference>
<dbReference type="eggNOG" id="COG0714">
    <property type="taxonomic scope" value="Bacteria"/>
</dbReference>
<reference evidence="4" key="1">
    <citation type="submission" date="2009-11" db="EMBL/GenBank/DDBJ databases">
        <title>The complete chromosome 1 of Sphaerobacter thermophilus DSM 20745.</title>
        <authorList>
            <person name="Lucas S."/>
            <person name="Copeland A."/>
            <person name="Lapidus A."/>
            <person name="Glavina del Rio T."/>
            <person name="Dalin E."/>
            <person name="Tice H."/>
            <person name="Bruce D."/>
            <person name="Goodwin L."/>
            <person name="Pitluck S."/>
            <person name="Kyrpides N."/>
            <person name="Mavromatis K."/>
            <person name="Ivanova N."/>
            <person name="Mikhailova N."/>
            <person name="LaButti K.M."/>
            <person name="Clum A."/>
            <person name="Sun H.I."/>
            <person name="Brettin T."/>
            <person name="Detter J.C."/>
            <person name="Han C."/>
            <person name="Larimer F."/>
            <person name="Land M."/>
            <person name="Hauser L."/>
            <person name="Markowitz V."/>
            <person name="Cheng J.F."/>
            <person name="Hugenholtz P."/>
            <person name="Woyke T."/>
            <person name="Wu D."/>
            <person name="Steenblock K."/>
            <person name="Schneider S."/>
            <person name="Pukall R."/>
            <person name="Goeker M."/>
            <person name="Klenk H.P."/>
            <person name="Eisen J.A."/>
        </authorList>
    </citation>
    <scope>NUCLEOTIDE SEQUENCE [LARGE SCALE GENOMIC DNA]</scope>
    <source>
        <strain evidence="4">ATCC 49802 / DSM 20745 / S 6022</strain>
    </source>
</reference>
<dbReference type="Gene3D" id="3.40.50.410">
    <property type="entry name" value="von Willebrand factor, type A domain"/>
    <property type="match status" value="1"/>
</dbReference>
<dbReference type="InParanoid" id="D1C680"/>
<dbReference type="SUPFAM" id="SSF53300">
    <property type="entry name" value="vWA-like"/>
    <property type="match status" value="1"/>
</dbReference>
<evidence type="ECO:0000259" key="2">
    <source>
        <dbReference type="SMART" id="SM00327"/>
    </source>
</evidence>
<dbReference type="InterPro" id="IPR002035">
    <property type="entry name" value="VWF_A"/>
</dbReference>
<dbReference type="CDD" id="cd00009">
    <property type="entry name" value="AAA"/>
    <property type="match status" value="1"/>
</dbReference>
<accession>D1C680</accession>
<dbReference type="OrthoDB" id="9768555at2"/>
<feature type="region of interest" description="Disordered" evidence="1">
    <location>
        <begin position="293"/>
        <end position="349"/>
    </location>
</feature>
<dbReference type="GO" id="GO:0016887">
    <property type="term" value="F:ATP hydrolysis activity"/>
    <property type="evidence" value="ECO:0007669"/>
    <property type="project" value="InterPro"/>
</dbReference>
<dbReference type="Pfam" id="PF07728">
    <property type="entry name" value="AAA_5"/>
    <property type="match status" value="1"/>
</dbReference>
<keyword evidence="4" id="KW-1185">Reference proteome</keyword>
<proteinExistence type="predicted"/>
<protein>
    <submittedName>
        <fullName evidence="3">ATPase associated with various cellular activities AAA_5</fullName>
    </submittedName>
</protein>
<dbReference type="InterPro" id="IPR027417">
    <property type="entry name" value="P-loop_NTPase"/>
</dbReference>
<dbReference type="KEGG" id="sti:Sthe_0179"/>
<dbReference type="SUPFAM" id="SSF52540">
    <property type="entry name" value="P-loop containing nucleoside triphosphate hydrolases"/>
    <property type="match status" value="1"/>
</dbReference>
<sequence length="658" mass="70826">MDIRRIYATIERDLVGRRTEAQLILAALGTGRDVLLEGPPGTTKSTLLRAICAAAEVPFYFVEGHADLTPAKILGHHSPVRVLQEGYTPEGFIYGPLPLAMRDGGIFYIEEFNRVPEDTLNTLLTAMAERELSIPRLGVVRAAPAFRLVAAMNPFDNIGTNRLSGAVADRLCRVHLDYQSAEEEREIVARRTGTPGGWLVDVAVEVVQRTRRHPDLRMGASVRGAIDFVLVAGQLAGLRGVRISPAPDDVTSRQLLVAAARTALAIKVAVRESSRRSADSIVEEIVLAVLDGQPEAPRYPDPGGPGRRPADHESSIRPGAGRGSGTGRATSRPPDHPVAPSHVNTTGSGRVYLGDEALDAAARRSASQRAVRAFAERHPHVTRALRRLPGVRTALETSLADGPPLPREILGEVHHLAGHADHRALVDRIARDVLVRMAQRDLDQHPGPGRLTSTPYRGEAAELDLDRSLERVLEQPEVTDEDLVVIERRPRKRAYALMLDVSGSMQGAAIYEAALALAAVAVRVDPDPFAVIAFWRDAAVLKRLDEPVDLDHLIDRVLSLPGRGLTNLALGLRVGLDELSRASTQERVGLLFSDGLRTAGPPPDAYAAAFPTLHVISTGRSEQSATACRELAALGDGRYAAITGLASIPTAISACLYG</sequence>
<name>D1C680_SPHTD</name>
<dbReference type="eggNOG" id="COG2304">
    <property type="taxonomic scope" value="Bacteria"/>
</dbReference>
<dbReference type="Proteomes" id="UP000002027">
    <property type="component" value="Chromosome 1"/>
</dbReference>
<organism evidence="3 4">
    <name type="scientific">Sphaerobacter thermophilus (strain ATCC 49802 / DSM 20745 / KCCM 41009 / NCIMB 13125 / S 6022)</name>
    <dbReference type="NCBI Taxonomy" id="479434"/>
    <lineage>
        <taxon>Bacteria</taxon>
        <taxon>Pseudomonadati</taxon>
        <taxon>Thermomicrobiota</taxon>
        <taxon>Thermomicrobia</taxon>
        <taxon>Sphaerobacterales</taxon>
        <taxon>Sphaerobacterineae</taxon>
        <taxon>Sphaerobacteraceae</taxon>
        <taxon>Sphaerobacter</taxon>
    </lineage>
</organism>
<feature type="domain" description="VWFA" evidence="2">
    <location>
        <begin position="492"/>
        <end position="653"/>
    </location>
</feature>
<evidence type="ECO:0000313" key="3">
    <source>
        <dbReference type="EMBL" id="ACZ37618.1"/>
    </source>
</evidence>
<dbReference type="CDD" id="cd00198">
    <property type="entry name" value="vWFA"/>
    <property type="match status" value="1"/>
</dbReference>
<evidence type="ECO:0000256" key="1">
    <source>
        <dbReference type="SAM" id="MobiDB-lite"/>
    </source>
</evidence>
<dbReference type="InterPro" id="IPR008912">
    <property type="entry name" value="Uncharacterised_CoxE"/>
</dbReference>
<dbReference type="PANTHER" id="PTHR42759">
    <property type="entry name" value="MOXR FAMILY PROTEIN"/>
    <property type="match status" value="1"/>
</dbReference>
<reference evidence="3 4" key="2">
    <citation type="journal article" date="2010" name="Stand. Genomic Sci.">
        <title>Complete genome sequence of Desulfohalobium retbaense type strain (HR(100)).</title>
        <authorList>
            <person name="Spring S."/>
            <person name="Nolan M."/>
            <person name="Lapidus A."/>
            <person name="Glavina Del Rio T."/>
            <person name="Copeland A."/>
            <person name="Tice H."/>
            <person name="Cheng J.F."/>
            <person name="Lucas S."/>
            <person name="Land M."/>
            <person name="Chen F."/>
            <person name="Bruce D."/>
            <person name="Goodwin L."/>
            <person name="Pitluck S."/>
            <person name="Ivanova N."/>
            <person name="Mavromatis K."/>
            <person name="Mikhailova N."/>
            <person name="Pati A."/>
            <person name="Chen A."/>
            <person name="Palaniappan K."/>
            <person name="Hauser L."/>
            <person name="Chang Y.J."/>
            <person name="Jeffries C.D."/>
            <person name="Munk C."/>
            <person name="Kiss H."/>
            <person name="Chain P."/>
            <person name="Han C."/>
            <person name="Brettin T."/>
            <person name="Detter J.C."/>
            <person name="Schuler E."/>
            <person name="Goker M."/>
            <person name="Rohde M."/>
            <person name="Bristow J."/>
            <person name="Eisen J.A."/>
            <person name="Markowitz V."/>
            <person name="Hugenholtz P."/>
            <person name="Kyrpides N.C."/>
            <person name="Klenk H.P."/>
        </authorList>
    </citation>
    <scope>NUCLEOTIDE SEQUENCE [LARGE SCALE GENOMIC DNA]</scope>
    <source>
        <strain evidence="4">ATCC 49802 / DSM 20745 / S 6022</strain>
    </source>
</reference>
<dbReference type="InterPro" id="IPR050764">
    <property type="entry name" value="CbbQ/NirQ/NorQ/GpvN"/>
</dbReference>